<evidence type="ECO:0000313" key="3">
    <source>
        <dbReference type="Proteomes" id="UP000252355"/>
    </source>
</evidence>
<dbReference type="EMBL" id="QOQW01000007">
    <property type="protein sequence ID" value="RCK80185.1"/>
    <property type="molecule type" value="Genomic_DNA"/>
</dbReference>
<organism evidence="2 3">
    <name type="scientific">Candidatus Ozemobacter sibiricus</name>
    <dbReference type="NCBI Taxonomy" id="2268124"/>
    <lineage>
        <taxon>Bacteria</taxon>
        <taxon>Candidatus Ozemobacteria</taxon>
        <taxon>Candidatus Ozemobacterales</taxon>
        <taxon>Candidatus Ozemobacteraceae</taxon>
        <taxon>Candidatus Ozemobacter</taxon>
    </lineage>
</organism>
<evidence type="ECO:0000313" key="2">
    <source>
        <dbReference type="EMBL" id="RCK80185.1"/>
    </source>
</evidence>
<dbReference type="AlphaFoldDB" id="A0A367ZPW6"/>
<evidence type="ECO:0000259" key="1">
    <source>
        <dbReference type="PROSITE" id="PS50035"/>
    </source>
</evidence>
<comment type="caution">
    <text evidence="2">The sequence shown here is derived from an EMBL/GenBank/DDBJ whole genome shotgun (WGS) entry which is preliminary data.</text>
</comment>
<dbReference type="Pfam" id="PF13091">
    <property type="entry name" value="PLDc_2"/>
    <property type="match status" value="2"/>
</dbReference>
<dbReference type="PANTHER" id="PTHR21248">
    <property type="entry name" value="CARDIOLIPIN SYNTHASE"/>
    <property type="match status" value="1"/>
</dbReference>
<name>A0A367ZPW6_9BACT</name>
<feature type="domain" description="PLD phosphodiesterase" evidence="1">
    <location>
        <begin position="163"/>
        <end position="190"/>
    </location>
</feature>
<proteinExistence type="predicted"/>
<dbReference type="InterPro" id="IPR001736">
    <property type="entry name" value="PLipase_D/transphosphatidylase"/>
</dbReference>
<dbReference type="InterPro" id="IPR025202">
    <property type="entry name" value="PLD-like_dom"/>
</dbReference>
<feature type="domain" description="PLD phosphodiesterase" evidence="1">
    <location>
        <begin position="408"/>
        <end position="435"/>
    </location>
</feature>
<dbReference type="PANTHER" id="PTHR21248:SF12">
    <property type="entry name" value="CARDIOLIPIN SYNTHASE C"/>
    <property type="match status" value="1"/>
</dbReference>
<dbReference type="SMART" id="SM00155">
    <property type="entry name" value="PLDc"/>
    <property type="match status" value="2"/>
</dbReference>
<gene>
    <name evidence="2" type="ORF">OZSIB_3367</name>
</gene>
<accession>A0A367ZPW6</accession>
<dbReference type="PROSITE" id="PS50035">
    <property type="entry name" value="PLD"/>
    <property type="match status" value="2"/>
</dbReference>
<protein>
    <submittedName>
        <fullName evidence="2">Cardiolipin synthetase</fullName>
    </submittedName>
</protein>
<dbReference type="GO" id="GO:0030572">
    <property type="term" value="F:phosphatidyltransferase activity"/>
    <property type="evidence" value="ECO:0007669"/>
    <property type="project" value="UniProtKB-ARBA"/>
</dbReference>
<dbReference type="GO" id="GO:0032049">
    <property type="term" value="P:cardiolipin biosynthetic process"/>
    <property type="evidence" value="ECO:0007669"/>
    <property type="project" value="UniProtKB-ARBA"/>
</dbReference>
<dbReference type="SUPFAM" id="SSF56024">
    <property type="entry name" value="Phospholipase D/nuclease"/>
    <property type="match status" value="2"/>
</dbReference>
<dbReference type="Gene3D" id="3.30.870.10">
    <property type="entry name" value="Endonuclease Chain A"/>
    <property type="match status" value="2"/>
</dbReference>
<sequence length="511" mass="57967">MSYRRSQGLVSLVLVAVVVLVAWSGLVRAGEIVPTNPALVKAFEAIQAGDGDLMTQVRFLWKNDEAWYARWKMIEDARQTIDCTYFIIDKDIFGQAFLGLLAKKARQGVKIRLMCDWRIAHSGYMKGVMDKLQEMAALPNLQIKLYNSCVKNLASLFTDFKKLVANNHDKIIIVDGQTCITGGRNIGADYYAGEGEYEIVYRDSDILMRGTLACQQLKKAFDEEWNYLKNTVVKPDRINLEDQSARIDLAYRVMSRYMQGRGLYNPEELPTLSDKLRQALEEMNKEIAKFKNISSYAAFELWRGERAKPVKIIDKTAKTGSLNGITPALISFIDAAKDEILIQNPYVVLTEAAEAALERASKRGVKIIFHSNSGGSTDSLFPQAFLMNDLDRLLIKMPTCRFLVAPTHKERLHSKVFVFDRQITVVGSYNMDPLSEQINSEVVAAVHDKQFGTMVALRTWKDIEGRVVEYKAKLDERGRPVTVFGPKDHLPPEIIRKMNLMRKIGWIRPLI</sequence>
<dbReference type="Proteomes" id="UP000252355">
    <property type="component" value="Unassembled WGS sequence"/>
</dbReference>
<reference evidence="2 3" key="1">
    <citation type="submission" date="2018-05" db="EMBL/GenBank/DDBJ databases">
        <title>A metagenomic window into the 2 km-deep terrestrial subsurface aquifer revealed taxonomically and functionally diverse microbial community comprising novel uncultured bacterial lineages.</title>
        <authorList>
            <person name="Kadnikov V.V."/>
            <person name="Mardanov A.V."/>
            <person name="Beletsky A.V."/>
            <person name="Banks D."/>
            <person name="Pimenov N.V."/>
            <person name="Frank Y.A."/>
            <person name="Karnachuk O.V."/>
            <person name="Ravin N.V."/>
        </authorList>
    </citation>
    <scope>NUCLEOTIDE SEQUENCE [LARGE SCALE GENOMIC DNA]</scope>
    <source>
        <strain evidence="2">BY5</strain>
    </source>
</reference>